<evidence type="ECO:0000256" key="4">
    <source>
        <dbReference type="ARBA" id="ARBA00023315"/>
    </source>
</evidence>
<feature type="domain" description="N-acetyltransferase" evidence="6">
    <location>
        <begin position="37"/>
        <end position="195"/>
    </location>
</feature>
<evidence type="ECO:0000313" key="7">
    <source>
        <dbReference type="EMBL" id="AVY93895.1"/>
    </source>
</evidence>
<sequence>MRRPGASVSCWTIHPSPMLPCVALMNAIPPERFLMQARIQPLNSTHERGAFRCGHAELDRWLAEVAGQHQLKDLSRTFVLASLAEPDKILGFYSLATSEIPTGNFPPGLARKRPRVIPVARMGRLAVDGASQGKGYGETLLLDALKRVESLSASIGINAVVVDAKDDDAARFYSRYGFTPLSHHPLTLVMPLTLVRQLGS</sequence>
<evidence type="ECO:0000259" key="6">
    <source>
        <dbReference type="PROSITE" id="PS51186"/>
    </source>
</evidence>
<dbReference type="InterPro" id="IPR000182">
    <property type="entry name" value="GNAT_dom"/>
</dbReference>
<evidence type="ECO:0000256" key="3">
    <source>
        <dbReference type="ARBA" id="ARBA00022679"/>
    </source>
</evidence>
<dbReference type="EMBL" id="CP028519">
    <property type="protein sequence ID" value="AVY93895.1"/>
    <property type="molecule type" value="Genomic_DNA"/>
</dbReference>
<proteinExistence type="predicted"/>
<organism evidence="7 8">
    <name type="scientific">Microvirgula aerodenitrificans</name>
    <dbReference type="NCBI Taxonomy" id="57480"/>
    <lineage>
        <taxon>Bacteria</taxon>
        <taxon>Pseudomonadati</taxon>
        <taxon>Pseudomonadota</taxon>
        <taxon>Betaproteobacteria</taxon>
        <taxon>Neisseriales</taxon>
        <taxon>Aquaspirillaceae</taxon>
        <taxon>Microvirgula</taxon>
    </lineage>
</organism>
<evidence type="ECO:0000256" key="1">
    <source>
        <dbReference type="ARBA" id="ARBA00022491"/>
    </source>
</evidence>
<dbReference type="InterPro" id="IPR016181">
    <property type="entry name" value="Acyl_CoA_acyltransferase"/>
</dbReference>
<dbReference type="Pfam" id="PF13508">
    <property type="entry name" value="Acetyltransf_7"/>
    <property type="match status" value="1"/>
</dbReference>
<dbReference type="PANTHER" id="PTHR36449:SF1">
    <property type="entry name" value="ACETYLTRANSFERASE"/>
    <property type="match status" value="1"/>
</dbReference>
<keyword evidence="3 7" id="KW-0808">Transferase</keyword>
<protein>
    <submittedName>
        <fullName evidence="7">N-acetyltransferase</fullName>
    </submittedName>
</protein>
<keyword evidence="8" id="KW-1185">Reference proteome</keyword>
<evidence type="ECO:0000256" key="2">
    <source>
        <dbReference type="ARBA" id="ARBA00022649"/>
    </source>
</evidence>
<dbReference type="SUPFAM" id="SSF55729">
    <property type="entry name" value="Acyl-CoA N-acyltransferases (Nat)"/>
    <property type="match status" value="1"/>
</dbReference>
<accession>A0A2S0P977</accession>
<name>A0A2S0P977_9NEIS</name>
<comment type="catalytic activity">
    <reaction evidence="5">
        <text>glycyl-tRNA(Gly) + acetyl-CoA = N-acetylglycyl-tRNA(Gly) + CoA + H(+)</text>
        <dbReference type="Rhea" id="RHEA:81867"/>
        <dbReference type="Rhea" id="RHEA-COMP:9683"/>
        <dbReference type="Rhea" id="RHEA-COMP:19766"/>
        <dbReference type="ChEBI" id="CHEBI:15378"/>
        <dbReference type="ChEBI" id="CHEBI:57287"/>
        <dbReference type="ChEBI" id="CHEBI:57288"/>
        <dbReference type="ChEBI" id="CHEBI:78522"/>
        <dbReference type="ChEBI" id="CHEBI:232036"/>
    </reaction>
</comment>
<dbReference type="KEGG" id="maer:DAI18_07430"/>
<dbReference type="STRING" id="1122240.GCA_000620105_02455"/>
<gene>
    <name evidence="7" type="ORF">DAI18_07430</name>
</gene>
<dbReference type="PANTHER" id="PTHR36449">
    <property type="entry name" value="ACETYLTRANSFERASE-RELATED"/>
    <property type="match status" value="1"/>
</dbReference>
<evidence type="ECO:0000313" key="8">
    <source>
        <dbReference type="Proteomes" id="UP000244173"/>
    </source>
</evidence>
<keyword evidence="1" id="KW-0678">Repressor</keyword>
<evidence type="ECO:0000256" key="5">
    <source>
        <dbReference type="ARBA" id="ARBA00049880"/>
    </source>
</evidence>
<dbReference type="Gene3D" id="3.40.630.30">
    <property type="match status" value="1"/>
</dbReference>
<reference evidence="7 8" key="1">
    <citation type="submission" date="2018-04" db="EMBL/GenBank/DDBJ databases">
        <title>Denitrifier Microvirgula.</title>
        <authorList>
            <person name="Anderson E."/>
            <person name="Jang J."/>
            <person name="Ishii S."/>
        </authorList>
    </citation>
    <scope>NUCLEOTIDE SEQUENCE [LARGE SCALE GENOMIC DNA]</scope>
    <source>
        <strain evidence="7 8">BE2.4</strain>
    </source>
</reference>
<dbReference type="AlphaFoldDB" id="A0A2S0P977"/>
<dbReference type="Proteomes" id="UP000244173">
    <property type="component" value="Chromosome"/>
</dbReference>
<dbReference type="GO" id="GO:0016747">
    <property type="term" value="F:acyltransferase activity, transferring groups other than amino-acyl groups"/>
    <property type="evidence" value="ECO:0007669"/>
    <property type="project" value="InterPro"/>
</dbReference>
<keyword evidence="4" id="KW-0012">Acyltransferase</keyword>
<keyword evidence="2" id="KW-1277">Toxin-antitoxin system</keyword>
<dbReference type="PROSITE" id="PS51186">
    <property type="entry name" value="GNAT"/>
    <property type="match status" value="1"/>
</dbReference>